<feature type="region of interest" description="Disordered" evidence="1">
    <location>
        <begin position="18"/>
        <end position="46"/>
    </location>
</feature>
<evidence type="ECO:0000313" key="3">
    <source>
        <dbReference type="Proteomes" id="UP001374584"/>
    </source>
</evidence>
<comment type="caution">
    <text evidence="2">The sequence shown here is derived from an EMBL/GenBank/DDBJ whole genome shotgun (WGS) entry which is preliminary data.</text>
</comment>
<dbReference type="EMBL" id="JAYMYR010000006">
    <property type="protein sequence ID" value="KAK7357668.1"/>
    <property type="molecule type" value="Genomic_DNA"/>
</dbReference>
<keyword evidence="3" id="KW-1185">Reference proteome</keyword>
<sequence>MHKLQIRIGRVMCTIWPPPPTDTPCNTSADKRESHSVEQESISPFHLSPQPTTFLLSLLSSTLTSSLTEKRESEKSKKGVMGVRMSVFFL</sequence>
<dbReference type="Proteomes" id="UP001374584">
    <property type="component" value="Unassembled WGS sequence"/>
</dbReference>
<gene>
    <name evidence="2" type="ORF">VNO80_16963</name>
</gene>
<organism evidence="2 3">
    <name type="scientific">Phaseolus coccineus</name>
    <name type="common">Scarlet runner bean</name>
    <name type="synonym">Phaseolus multiflorus</name>
    <dbReference type="NCBI Taxonomy" id="3886"/>
    <lineage>
        <taxon>Eukaryota</taxon>
        <taxon>Viridiplantae</taxon>
        <taxon>Streptophyta</taxon>
        <taxon>Embryophyta</taxon>
        <taxon>Tracheophyta</taxon>
        <taxon>Spermatophyta</taxon>
        <taxon>Magnoliopsida</taxon>
        <taxon>eudicotyledons</taxon>
        <taxon>Gunneridae</taxon>
        <taxon>Pentapetalae</taxon>
        <taxon>rosids</taxon>
        <taxon>fabids</taxon>
        <taxon>Fabales</taxon>
        <taxon>Fabaceae</taxon>
        <taxon>Papilionoideae</taxon>
        <taxon>50 kb inversion clade</taxon>
        <taxon>NPAAA clade</taxon>
        <taxon>indigoferoid/millettioid clade</taxon>
        <taxon>Phaseoleae</taxon>
        <taxon>Phaseolus</taxon>
    </lineage>
</organism>
<reference evidence="2 3" key="1">
    <citation type="submission" date="2024-01" db="EMBL/GenBank/DDBJ databases">
        <title>The genomes of 5 underutilized Papilionoideae crops provide insights into root nodulation and disease resistanc.</title>
        <authorList>
            <person name="Jiang F."/>
        </authorList>
    </citation>
    <scope>NUCLEOTIDE SEQUENCE [LARGE SCALE GENOMIC DNA]</scope>
    <source>
        <strain evidence="2">JINMINGXINNONG_FW02</strain>
        <tissue evidence="2">Leaves</tissue>
    </source>
</reference>
<evidence type="ECO:0000256" key="1">
    <source>
        <dbReference type="SAM" id="MobiDB-lite"/>
    </source>
</evidence>
<name>A0AAN9MUA2_PHACN</name>
<feature type="compositionally biased region" description="Basic and acidic residues" evidence="1">
    <location>
        <begin position="29"/>
        <end position="38"/>
    </location>
</feature>
<accession>A0AAN9MUA2</accession>
<proteinExistence type="predicted"/>
<evidence type="ECO:0000313" key="2">
    <source>
        <dbReference type="EMBL" id="KAK7357668.1"/>
    </source>
</evidence>
<dbReference type="AlphaFoldDB" id="A0AAN9MUA2"/>
<protein>
    <submittedName>
        <fullName evidence="2">Uncharacterized protein</fullName>
    </submittedName>
</protein>